<evidence type="ECO:0000256" key="1">
    <source>
        <dbReference type="ARBA" id="ARBA00035112"/>
    </source>
</evidence>
<dbReference type="AlphaFoldDB" id="A0A7C8MB13"/>
<dbReference type="OrthoDB" id="3687641at2759"/>
<accession>A0A7C8MB13</accession>
<protein>
    <recommendedName>
        <fullName evidence="4">Cyclochlorotine biosynthesis protein O</fullName>
    </recommendedName>
</protein>
<dbReference type="EMBL" id="JAADJZ010000007">
    <property type="protein sequence ID" value="KAF2873319.1"/>
    <property type="molecule type" value="Genomic_DNA"/>
</dbReference>
<comment type="similarity">
    <text evidence="1">Belongs to the ustYa family.</text>
</comment>
<dbReference type="Proteomes" id="UP000481861">
    <property type="component" value="Unassembled WGS sequence"/>
</dbReference>
<dbReference type="Pfam" id="PF11807">
    <property type="entry name" value="UstYa"/>
    <property type="match status" value="1"/>
</dbReference>
<dbReference type="InterPro" id="IPR021765">
    <property type="entry name" value="UstYa-like"/>
</dbReference>
<dbReference type="GO" id="GO:0043386">
    <property type="term" value="P:mycotoxin biosynthetic process"/>
    <property type="evidence" value="ECO:0007669"/>
    <property type="project" value="InterPro"/>
</dbReference>
<dbReference type="PANTHER" id="PTHR33365">
    <property type="entry name" value="YALI0B05434P"/>
    <property type="match status" value="1"/>
</dbReference>
<proteinExistence type="inferred from homology"/>
<sequence>MKLPQFGFGFLTGQPSYHSVEQGEFLLSGEKPANPQAHRNTYLSGSWKSACLLLLLCTNVVTIVGLLWSPGGQEGIPEVYAKVDSIKTTWTKFWWWTEYSDSNHTTTNELWDAILPSHGFVAMDLQWAAGRNWPETMRLPSDPSKGVYLLEAYHQLHCLRMIRKTFWEAYTRKPYTYQPSPHFEHCFDTLRQAIMCNADNTPLYTFGDNTAGDGQLHRCHNWDELRVFATENTACYRDTIEDVLLKEHFGFCDDGSDGLHWAEDSEM</sequence>
<evidence type="ECO:0000313" key="2">
    <source>
        <dbReference type="EMBL" id="KAF2873319.1"/>
    </source>
</evidence>
<comment type="caution">
    <text evidence="2">The sequence shown here is derived from an EMBL/GenBank/DDBJ whole genome shotgun (WGS) entry which is preliminary data.</text>
</comment>
<keyword evidence="3" id="KW-1185">Reference proteome</keyword>
<organism evidence="2 3">
    <name type="scientific">Massariosphaeria phaeospora</name>
    <dbReference type="NCBI Taxonomy" id="100035"/>
    <lineage>
        <taxon>Eukaryota</taxon>
        <taxon>Fungi</taxon>
        <taxon>Dikarya</taxon>
        <taxon>Ascomycota</taxon>
        <taxon>Pezizomycotina</taxon>
        <taxon>Dothideomycetes</taxon>
        <taxon>Pleosporomycetidae</taxon>
        <taxon>Pleosporales</taxon>
        <taxon>Pleosporales incertae sedis</taxon>
        <taxon>Massariosphaeria</taxon>
    </lineage>
</organism>
<evidence type="ECO:0000313" key="3">
    <source>
        <dbReference type="Proteomes" id="UP000481861"/>
    </source>
</evidence>
<evidence type="ECO:0008006" key="4">
    <source>
        <dbReference type="Google" id="ProtNLM"/>
    </source>
</evidence>
<name>A0A7C8MB13_9PLEO</name>
<dbReference type="PANTHER" id="PTHR33365:SF6">
    <property type="entry name" value="OXIDASE USTYA"/>
    <property type="match status" value="1"/>
</dbReference>
<gene>
    <name evidence="2" type="ORF">BDV95DRAFT_592708</name>
</gene>
<reference evidence="2 3" key="1">
    <citation type="submission" date="2020-01" db="EMBL/GenBank/DDBJ databases">
        <authorList>
            <consortium name="DOE Joint Genome Institute"/>
            <person name="Haridas S."/>
            <person name="Albert R."/>
            <person name="Binder M."/>
            <person name="Bloem J."/>
            <person name="Labutti K."/>
            <person name="Salamov A."/>
            <person name="Andreopoulos B."/>
            <person name="Baker S.E."/>
            <person name="Barry K."/>
            <person name="Bills G."/>
            <person name="Bluhm B.H."/>
            <person name="Cannon C."/>
            <person name="Castanera R."/>
            <person name="Culley D.E."/>
            <person name="Daum C."/>
            <person name="Ezra D."/>
            <person name="Gonzalez J.B."/>
            <person name="Henrissat B."/>
            <person name="Kuo A."/>
            <person name="Liang C."/>
            <person name="Lipzen A."/>
            <person name="Lutzoni F."/>
            <person name="Magnuson J."/>
            <person name="Mondo S."/>
            <person name="Nolan M."/>
            <person name="Ohm R."/>
            <person name="Pangilinan J."/>
            <person name="Park H.-J.H."/>
            <person name="Ramirez L."/>
            <person name="Alfaro M."/>
            <person name="Sun H."/>
            <person name="Tritt A."/>
            <person name="Yoshinaga Y."/>
            <person name="Zwiers L.-H.L."/>
            <person name="Turgeon B.G."/>
            <person name="Goodwin S.B."/>
            <person name="Spatafora J.W."/>
            <person name="Crous P.W."/>
            <person name="Grigoriev I.V."/>
        </authorList>
    </citation>
    <scope>NUCLEOTIDE SEQUENCE [LARGE SCALE GENOMIC DNA]</scope>
    <source>
        <strain evidence="2 3">CBS 611.86</strain>
    </source>
</reference>